<proteinExistence type="predicted"/>
<organism evidence="3 4">
    <name type="scientific">Cryobacterium psychrophilum</name>
    <dbReference type="NCBI Taxonomy" id="41988"/>
    <lineage>
        <taxon>Bacteria</taxon>
        <taxon>Bacillati</taxon>
        <taxon>Actinomycetota</taxon>
        <taxon>Actinomycetes</taxon>
        <taxon>Micrococcales</taxon>
        <taxon>Microbacteriaceae</taxon>
        <taxon>Cryobacterium</taxon>
    </lineage>
</organism>
<evidence type="ECO:0000256" key="2">
    <source>
        <dbReference type="SAM" id="Phobius"/>
    </source>
</evidence>
<keyword evidence="2" id="KW-0812">Transmembrane</keyword>
<evidence type="ECO:0000256" key="1">
    <source>
        <dbReference type="SAM" id="MobiDB-lite"/>
    </source>
</evidence>
<dbReference type="Proteomes" id="UP000298218">
    <property type="component" value="Unassembled WGS sequence"/>
</dbReference>
<dbReference type="AlphaFoldDB" id="A0A4Y8KWH5"/>
<feature type="region of interest" description="Disordered" evidence="1">
    <location>
        <begin position="62"/>
        <end position="85"/>
    </location>
</feature>
<keyword evidence="2" id="KW-0472">Membrane</keyword>
<keyword evidence="4" id="KW-1185">Reference proteome</keyword>
<protein>
    <submittedName>
        <fullName evidence="3">Uncharacterized protein</fullName>
    </submittedName>
</protein>
<sequence>MTGFVQALPTGILLPTSVLHSHFFAILASFVAINTVMYAALAIAKIVPMVHFADFVPGRRRRAETRGIHPDAATREQPGTEREPG</sequence>
<evidence type="ECO:0000313" key="3">
    <source>
        <dbReference type="EMBL" id="TFD82335.1"/>
    </source>
</evidence>
<gene>
    <name evidence="3" type="ORF">E3T53_00190</name>
</gene>
<accession>A0A4Y8KWH5</accession>
<dbReference type="RefSeq" id="WP_134171720.1">
    <property type="nucleotide sequence ID" value="NZ_SODI01000001.1"/>
</dbReference>
<dbReference type="EMBL" id="SOHQ01000001">
    <property type="protein sequence ID" value="TFD82335.1"/>
    <property type="molecule type" value="Genomic_DNA"/>
</dbReference>
<name>A0A4Y8KWH5_9MICO</name>
<comment type="caution">
    <text evidence="3">The sequence shown here is derived from an EMBL/GenBank/DDBJ whole genome shotgun (WGS) entry which is preliminary data.</text>
</comment>
<reference evidence="3 4" key="1">
    <citation type="submission" date="2019-03" db="EMBL/GenBank/DDBJ databases">
        <title>Genomics of glacier-inhabiting Cryobacterium strains.</title>
        <authorList>
            <person name="Liu Q."/>
            <person name="Xin Y.-H."/>
        </authorList>
    </citation>
    <scope>NUCLEOTIDE SEQUENCE [LARGE SCALE GENOMIC DNA]</scope>
    <source>
        <strain evidence="3 4">CGMCC 1.4292</strain>
    </source>
</reference>
<dbReference type="OrthoDB" id="5077119at2"/>
<evidence type="ECO:0000313" key="4">
    <source>
        <dbReference type="Proteomes" id="UP000298218"/>
    </source>
</evidence>
<feature type="compositionally biased region" description="Basic and acidic residues" evidence="1">
    <location>
        <begin position="64"/>
        <end position="85"/>
    </location>
</feature>
<feature type="transmembrane region" description="Helical" evidence="2">
    <location>
        <begin position="23"/>
        <end position="44"/>
    </location>
</feature>
<keyword evidence="2" id="KW-1133">Transmembrane helix</keyword>